<evidence type="ECO:0000256" key="1">
    <source>
        <dbReference type="SAM" id="SignalP"/>
    </source>
</evidence>
<dbReference type="InterPro" id="IPR027396">
    <property type="entry name" value="DsrEFH-like"/>
</dbReference>
<feature type="signal peptide" evidence="1">
    <location>
        <begin position="1"/>
        <end position="23"/>
    </location>
</feature>
<evidence type="ECO:0000313" key="2">
    <source>
        <dbReference type="EMBL" id="AMJ76893.1"/>
    </source>
</evidence>
<reference evidence="2 3" key="1">
    <citation type="submission" date="2015-12" db="EMBL/GenBank/DDBJ databases">
        <title>Intraspecies pangenome expansion in the marine bacterium Alteromonas.</title>
        <authorList>
            <person name="Lopez-Perez M."/>
            <person name="Rodriguez-Valera F."/>
        </authorList>
    </citation>
    <scope>NUCLEOTIDE SEQUENCE [LARGE SCALE GENOMIC DNA]</scope>
    <source>
        <strain evidence="2 3">UM8</strain>
    </source>
</reference>
<dbReference type="AlphaFoldDB" id="A0AAC8XGM7"/>
<sequence>MIKFFKALVVGALLANASSLVEAKETNLVDGLAVVITSENEQAQMMAMVLSLQTIKTHGKEAHITLCGPAGNLALRSTVTKPMKPMDASPSMVLKKLIQLGAKVELCPLYLPNKPGSDNALIEGITVAKPVEVAERLLNSNFKNLTY</sequence>
<dbReference type="SUPFAM" id="SSF75169">
    <property type="entry name" value="DsrEFH-like"/>
    <property type="match status" value="1"/>
</dbReference>
<dbReference type="Gene3D" id="3.40.1260.10">
    <property type="entry name" value="DsrEFH-like"/>
    <property type="match status" value="1"/>
</dbReference>
<evidence type="ECO:0008006" key="4">
    <source>
        <dbReference type="Google" id="ProtNLM"/>
    </source>
</evidence>
<accession>A0AAC8XGM7</accession>
<proteinExistence type="predicted"/>
<keyword evidence="1" id="KW-0732">Signal</keyword>
<dbReference type="Proteomes" id="UP000061468">
    <property type="component" value="Chromosome"/>
</dbReference>
<gene>
    <name evidence="2" type="ORF">AV942_00490</name>
</gene>
<dbReference type="EMBL" id="CP013928">
    <property type="protein sequence ID" value="AMJ76893.1"/>
    <property type="molecule type" value="Genomic_DNA"/>
</dbReference>
<protein>
    <recommendedName>
        <fullName evidence="4">DsrE/DsrF-like family protein</fullName>
    </recommendedName>
</protein>
<evidence type="ECO:0000313" key="3">
    <source>
        <dbReference type="Proteomes" id="UP000061468"/>
    </source>
</evidence>
<name>A0AAC8XGM7_9ALTE</name>
<feature type="chain" id="PRO_5041981010" description="DsrE/DsrF-like family protein" evidence="1">
    <location>
        <begin position="24"/>
        <end position="147"/>
    </location>
</feature>
<organism evidence="2 3">
    <name type="scientific">Alteromonas mediterranea</name>
    <dbReference type="NCBI Taxonomy" id="314275"/>
    <lineage>
        <taxon>Bacteria</taxon>
        <taxon>Pseudomonadati</taxon>
        <taxon>Pseudomonadota</taxon>
        <taxon>Gammaproteobacteria</taxon>
        <taxon>Alteromonadales</taxon>
        <taxon>Alteromonadaceae</taxon>
        <taxon>Alteromonas/Salinimonas group</taxon>
        <taxon>Alteromonas</taxon>
    </lineage>
</organism>